<dbReference type="EMBL" id="JAYXUD010000001">
    <property type="protein sequence ID" value="MEC6897198.1"/>
    <property type="molecule type" value="Genomic_DNA"/>
</dbReference>
<dbReference type="RefSeq" id="WP_327766068.1">
    <property type="nucleotide sequence ID" value="NZ_JAYXUD010000001.1"/>
</dbReference>
<protein>
    <submittedName>
        <fullName evidence="1">L-threonine 3-dehydrogenase</fullName>
    </submittedName>
</protein>
<organism evidence="1 2">
    <name type="scientific">Photobacterium piscicola</name>
    <dbReference type="NCBI Taxonomy" id="1378299"/>
    <lineage>
        <taxon>Bacteria</taxon>
        <taxon>Pseudomonadati</taxon>
        <taxon>Pseudomonadota</taxon>
        <taxon>Gammaproteobacteria</taxon>
        <taxon>Vibrionales</taxon>
        <taxon>Vibrionaceae</taxon>
        <taxon>Photobacterium</taxon>
    </lineage>
</organism>
<name>A0ABU6LF04_9GAMM</name>
<dbReference type="Proteomes" id="UP001339429">
    <property type="component" value="Unassembled WGS sequence"/>
</dbReference>
<reference evidence="1 2" key="1">
    <citation type="submission" date="2024-01" db="EMBL/GenBank/DDBJ databases">
        <title>Active colonisers of the gastrointestinal tract of Atlantic salmon farmed in a warm water region.</title>
        <authorList>
            <person name="Bowman J.P."/>
        </authorList>
    </citation>
    <scope>NUCLEOTIDE SEQUENCE [LARGE SCALE GENOMIC DNA]</scope>
    <source>
        <strain evidence="1 2">S4MW1</strain>
    </source>
</reference>
<evidence type="ECO:0000313" key="2">
    <source>
        <dbReference type="Proteomes" id="UP001339429"/>
    </source>
</evidence>
<gene>
    <name evidence="1" type="ORF">VXS00_00835</name>
</gene>
<proteinExistence type="predicted"/>
<comment type="caution">
    <text evidence="1">The sequence shown here is derived from an EMBL/GenBank/DDBJ whole genome shotgun (WGS) entry which is preliminary data.</text>
</comment>
<evidence type="ECO:0000313" key="1">
    <source>
        <dbReference type="EMBL" id="MEC6897198.1"/>
    </source>
</evidence>
<keyword evidence="2" id="KW-1185">Reference proteome</keyword>
<sequence length="31" mass="3711">MLTHYYKIDDFQQGFDVMRSGMSGKVILDWE</sequence>
<accession>A0ABU6LF04</accession>